<name>A0A8K1G562_9PASS</name>
<reference evidence="2" key="1">
    <citation type="submission" date="2019-04" db="EMBL/GenBank/DDBJ databases">
        <title>Genome assembly of Zosterops borbonicus 15179.</title>
        <authorList>
            <person name="Leroy T."/>
            <person name="Anselmetti Y."/>
            <person name="Tilak M.-K."/>
            <person name="Nabholz B."/>
        </authorList>
    </citation>
    <scope>NUCLEOTIDE SEQUENCE</scope>
    <source>
        <strain evidence="2">HGM_15179</strain>
        <tissue evidence="2">Muscle</tissue>
    </source>
</reference>
<dbReference type="EMBL" id="SWJQ01000676">
    <property type="protein sequence ID" value="TRZ11695.1"/>
    <property type="molecule type" value="Genomic_DNA"/>
</dbReference>
<keyword evidence="3" id="KW-1185">Reference proteome</keyword>
<dbReference type="AlphaFoldDB" id="A0A8K1G562"/>
<evidence type="ECO:0000313" key="2">
    <source>
        <dbReference type="EMBL" id="TRZ11695.1"/>
    </source>
</evidence>
<feature type="region of interest" description="Disordered" evidence="1">
    <location>
        <begin position="1"/>
        <end position="24"/>
    </location>
</feature>
<accession>A0A8K1G562</accession>
<proteinExistence type="predicted"/>
<sequence length="158" mass="17333">MIEETSDENTKKSEAYEVTDEQDVEENYPNGAVKEWLLLAKGNIFLQRSDIVLYNICGTGIESLEDIEFNRLQISPGLQNVLVDVITEVFPTSVIGPAACPSSEPSEIGSVGHGHSFQQLLTEATPVALPYQHTRAMVESLSLEEFSRHVDVALGQIG</sequence>
<protein>
    <submittedName>
        <fullName evidence="2">Uncharacterized protein</fullName>
    </submittedName>
</protein>
<organism evidence="2 3">
    <name type="scientific">Zosterops borbonicus</name>
    <dbReference type="NCBI Taxonomy" id="364589"/>
    <lineage>
        <taxon>Eukaryota</taxon>
        <taxon>Metazoa</taxon>
        <taxon>Chordata</taxon>
        <taxon>Craniata</taxon>
        <taxon>Vertebrata</taxon>
        <taxon>Euteleostomi</taxon>
        <taxon>Archelosauria</taxon>
        <taxon>Archosauria</taxon>
        <taxon>Dinosauria</taxon>
        <taxon>Saurischia</taxon>
        <taxon>Theropoda</taxon>
        <taxon>Coelurosauria</taxon>
        <taxon>Aves</taxon>
        <taxon>Neognathae</taxon>
        <taxon>Neoaves</taxon>
        <taxon>Telluraves</taxon>
        <taxon>Australaves</taxon>
        <taxon>Passeriformes</taxon>
        <taxon>Sylvioidea</taxon>
        <taxon>Zosteropidae</taxon>
        <taxon>Zosterops</taxon>
    </lineage>
</organism>
<gene>
    <name evidence="2" type="ORF">HGM15179_015407</name>
</gene>
<evidence type="ECO:0000313" key="3">
    <source>
        <dbReference type="Proteomes" id="UP000796761"/>
    </source>
</evidence>
<comment type="caution">
    <text evidence="2">The sequence shown here is derived from an EMBL/GenBank/DDBJ whole genome shotgun (WGS) entry which is preliminary data.</text>
</comment>
<dbReference type="Proteomes" id="UP000796761">
    <property type="component" value="Unassembled WGS sequence"/>
</dbReference>
<evidence type="ECO:0000256" key="1">
    <source>
        <dbReference type="SAM" id="MobiDB-lite"/>
    </source>
</evidence>